<gene>
    <name evidence="1" type="ORF">ACFOMD_00475</name>
</gene>
<dbReference type="SUPFAM" id="SSF56634">
    <property type="entry name" value="Heme-dependent catalase-like"/>
    <property type="match status" value="1"/>
</dbReference>
<proteinExistence type="predicted"/>
<dbReference type="CDD" id="cd08152">
    <property type="entry name" value="y4iL_like"/>
    <property type="match status" value="1"/>
</dbReference>
<dbReference type="EMBL" id="JBHRXV010000001">
    <property type="protein sequence ID" value="MFC3711022.1"/>
    <property type="molecule type" value="Genomic_DNA"/>
</dbReference>
<organism evidence="1 2">
    <name type="scientific">Sphingoaurantiacus capsulatus</name>
    <dbReference type="NCBI Taxonomy" id="1771310"/>
    <lineage>
        <taxon>Bacteria</taxon>
        <taxon>Pseudomonadati</taxon>
        <taxon>Pseudomonadota</taxon>
        <taxon>Alphaproteobacteria</taxon>
        <taxon>Sphingomonadales</taxon>
        <taxon>Sphingosinicellaceae</taxon>
        <taxon>Sphingoaurantiacus</taxon>
    </lineage>
</organism>
<comment type="caution">
    <text evidence="1">The sequence shown here is derived from an EMBL/GenBank/DDBJ whole genome shotgun (WGS) entry which is preliminary data.</text>
</comment>
<dbReference type="InterPro" id="IPR020835">
    <property type="entry name" value="Catalase_sf"/>
</dbReference>
<protein>
    <submittedName>
        <fullName evidence="1">Catalase family protein</fullName>
    </submittedName>
</protein>
<dbReference type="Gene3D" id="2.40.180.10">
    <property type="entry name" value="Catalase core domain"/>
    <property type="match status" value="1"/>
</dbReference>
<evidence type="ECO:0000313" key="1">
    <source>
        <dbReference type="EMBL" id="MFC3711022.1"/>
    </source>
</evidence>
<sequence length="358" mass="38632">MPTPVRYSPAVETPAEDEAEISAGINAALREILETTARDYGHAVRSVHAKSHGIFEGVLTLADHLPRELAQGIAARPGAHPVIMRLSTNPGDILPDDITVPRGVALRIFEVDGEMLPSAEGLPAQDFIMVNGPAFNAKDTKPFLASLKLLAKTTDRMERSKKLISAMFRGAETVLEAVGLESATLKALGGQPATHPLGDSFFTQTAYRYGDYIAKLSLAPVSPQLLDLHDKKIDIGDRPDALREEIDAVIAAKGGEWELRVQLCTDLDKMPVEDASVEWDQAQSPFRAIGRVVVPPQPGRSAEMARRVDDGMGFSPWQGLAAHQPLGVVNRARRSAYPMSAAFRAAFNGCPVMGQTRG</sequence>
<name>A0ABV7X6Z2_9SPHN</name>
<dbReference type="PANTHER" id="PTHR36195:SF4">
    <property type="entry name" value="DOMAIN PROTEIN, PUTATIVE (AFU_ORTHOLOGUE AFUA_5G01990)-RELATED"/>
    <property type="match status" value="1"/>
</dbReference>
<evidence type="ECO:0000313" key="2">
    <source>
        <dbReference type="Proteomes" id="UP001595615"/>
    </source>
</evidence>
<dbReference type="Proteomes" id="UP001595615">
    <property type="component" value="Unassembled WGS sequence"/>
</dbReference>
<dbReference type="PANTHER" id="PTHR36195">
    <property type="entry name" value="DOMAIN PROTEIN, PUTATIVE (AFU_ORTHOLOGUE AFUA_5G01990)-RELATED-RELATED"/>
    <property type="match status" value="1"/>
</dbReference>
<reference evidence="2" key="1">
    <citation type="journal article" date="2019" name="Int. J. Syst. Evol. Microbiol.">
        <title>The Global Catalogue of Microorganisms (GCM) 10K type strain sequencing project: providing services to taxonomists for standard genome sequencing and annotation.</title>
        <authorList>
            <consortium name="The Broad Institute Genomics Platform"/>
            <consortium name="The Broad Institute Genome Sequencing Center for Infectious Disease"/>
            <person name="Wu L."/>
            <person name="Ma J."/>
        </authorList>
    </citation>
    <scope>NUCLEOTIDE SEQUENCE [LARGE SCALE GENOMIC DNA]</scope>
    <source>
        <strain evidence="2">KCTC 42644</strain>
    </source>
</reference>
<dbReference type="RefSeq" id="WP_380855137.1">
    <property type="nucleotide sequence ID" value="NZ_JBHRXV010000001.1"/>
</dbReference>
<keyword evidence="2" id="KW-1185">Reference proteome</keyword>
<accession>A0ABV7X6Z2</accession>